<dbReference type="VEuPathDB" id="MicrosporidiaDB:VICG_01103"/>
<dbReference type="EMBL" id="JH370137">
    <property type="protein sequence ID" value="ELA41919.1"/>
    <property type="molecule type" value="Genomic_DNA"/>
</dbReference>
<gene>
    <name evidence="1" type="ORF">VICG_01103</name>
</gene>
<reference evidence="2" key="1">
    <citation type="submission" date="2011-05" db="EMBL/GenBank/DDBJ databases">
        <title>The genome sequence of Vittaforma corneae strain ATCC 50505.</title>
        <authorList>
            <consortium name="The Broad Institute Genome Sequencing Platform"/>
            <person name="Cuomo C."/>
            <person name="Didier E."/>
            <person name="Bowers L."/>
            <person name="Young S.K."/>
            <person name="Zeng Q."/>
            <person name="Gargeya S."/>
            <person name="Fitzgerald M."/>
            <person name="Haas B."/>
            <person name="Abouelleil A."/>
            <person name="Alvarado L."/>
            <person name="Arachchi H.M."/>
            <person name="Berlin A."/>
            <person name="Chapman S.B."/>
            <person name="Gearin G."/>
            <person name="Goldberg J."/>
            <person name="Griggs A."/>
            <person name="Gujja S."/>
            <person name="Hansen M."/>
            <person name="Heiman D."/>
            <person name="Howarth C."/>
            <person name="Larimer J."/>
            <person name="Lui A."/>
            <person name="MacDonald P.J.P."/>
            <person name="McCowen C."/>
            <person name="Montmayeur A."/>
            <person name="Murphy C."/>
            <person name="Neiman D."/>
            <person name="Pearson M."/>
            <person name="Priest M."/>
            <person name="Roberts A."/>
            <person name="Saif S."/>
            <person name="Shea T."/>
            <person name="Sisk P."/>
            <person name="Stolte C."/>
            <person name="Sykes S."/>
            <person name="Wortman J."/>
            <person name="Nusbaum C."/>
            <person name="Birren B."/>
        </authorList>
    </citation>
    <scope>NUCLEOTIDE SEQUENCE [LARGE SCALE GENOMIC DNA]</scope>
    <source>
        <strain evidence="2">ATCC 50505</strain>
    </source>
</reference>
<accession>L2GMQ3</accession>
<dbReference type="InParanoid" id="L2GMQ3"/>
<organism evidence="1 2">
    <name type="scientific">Vittaforma corneae (strain ATCC 50505)</name>
    <name type="common">Microsporidian parasite</name>
    <name type="synonym">Nosema corneum</name>
    <dbReference type="NCBI Taxonomy" id="993615"/>
    <lineage>
        <taxon>Eukaryota</taxon>
        <taxon>Fungi</taxon>
        <taxon>Fungi incertae sedis</taxon>
        <taxon>Microsporidia</taxon>
        <taxon>Nosematidae</taxon>
        <taxon>Vittaforma</taxon>
    </lineage>
</organism>
<name>L2GMQ3_VITCO</name>
<dbReference type="HOGENOM" id="CLU_721995_0_0_1"/>
<dbReference type="Proteomes" id="UP000011082">
    <property type="component" value="Unassembled WGS sequence"/>
</dbReference>
<keyword evidence="2" id="KW-1185">Reference proteome</keyword>
<sequence length="383" mass="44193">MIQQKFIKKKVGDCFVCFARRLKRNKYLEILSENRKNKPSIFGDKNSKNFIDIIPTKKDKNSSSDNSKLVSSSIVPQNMSNTNDDVLIDGCIDSSSFIDFTDDQRLANEDYSTNPSAVVDKASDIVFDETLIFRSVPDIQPALKRSILSKKLRSTVPQSNTLNFSSIKNITVEHIKKFAPLSLKSATFVYDKNNIILGTQRKRDDLVNPVKLQFIKHFDQARPPIYQKRGLMERAVFSYRKLSEVLSYDYDSSDDWEIFEESTETLDEYSEDTSIDSDVKTEEGWIEKDSEDAETTRYSKKPSLVFECDVCIETFFEERKFLHANLILSENFSKELQDELEKYKIEFQGGFEELVSSFSALYNVCQGTVQEKLIKMVYQEKNS</sequence>
<dbReference type="STRING" id="993615.L2GMQ3"/>
<dbReference type="GeneID" id="19881814"/>
<protein>
    <submittedName>
        <fullName evidence="1">Uncharacterized protein</fullName>
    </submittedName>
</protein>
<dbReference type="AlphaFoldDB" id="L2GMQ3"/>
<proteinExistence type="predicted"/>
<dbReference type="OrthoDB" id="2193302at2759"/>
<evidence type="ECO:0000313" key="2">
    <source>
        <dbReference type="Proteomes" id="UP000011082"/>
    </source>
</evidence>
<evidence type="ECO:0000313" key="1">
    <source>
        <dbReference type="EMBL" id="ELA41919.1"/>
    </source>
</evidence>
<dbReference type="RefSeq" id="XP_007604549.1">
    <property type="nucleotide sequence ID" value="XM_007604487.1"/>
</dbReference>